<gene>
    <name evidence="1" type="ORF">Sste5346_007579</name>
</gene>
<keyword evidence="2" id="KW-1185">Reference proteome</keyword>
<dbReference type="InterPro" id="IPR039535">
    <property type="entry name" value="ASST-like"/>
</dbReference>
<evidence type="ECO:0000313" key="1">
    <source>
        <dbReference type="EMBL" id="KAL1891488.1"/>
    </source>
</evidence>
<proteinExistence type="predicted"/>
<dbReference type="EMBL" id="JAWCUI010000052">
    <property type="protein sequence ID" value="KAL1891488.1"/>
    <property type="molecule type" value="Genomic_DNA"/>
</dbReference>
<evidence type="ECO:0000313" key="2">
    <source>
        <dbReference type="Proteomes" id="UP001583186"/>
    </source>
</evidence>
<dbReference type="InterPro" id="IPR053143">
    <property type="entry name" value="Arylsulfate_ST"/>
</dbReference>
<organism evidence="1 2">
    <name type="scientific">Sporothrix stenoceras</name>
    <dbReference type="NCBI Taxonomy" id="5173"/>
    <lineage>
        <taxon>Eukaryota</taxon>
        <taxon>Fungi</taxon>
        <taxon>Dikarya</taxon>
        <taxon>Ascomycota</taxon>
        <taxon>Pezizomycotina</taxon>
        <taxon>Sordariomycetes</taxon>
        <taxon>Sordariomycetidae</taxon>
        <taxon>Ophiostomatales</taxon>
        <taxon>Ophiostomataceae</taxon>
        <taxon>Sporothrix</taxon>
    </lineage>
</organism>
<sequence>MRTASIPTFAVLAGIASASFEFRSRPEFSIPHLNITTLGKTDSLEKGLLFVAQYPGFTIDPEHPAFGPTQPGAYIFRDDGELVWSGVGYHAGWVANFVPVVWKGEHYLRAFQGALDPVHGRMFGFHSLLDKHYQHAKILQPGGHRWASAHEFNIINEKTALIEIPLPVVASLDPWGGDESQIWVLSSGFQEVDIDTSEVLFEWHSFDHVDPKRSAFPLDTQTNIFGSGRSESDAWNYFHVNSIDKDDEGNYLVSARNMATVYKLNGTDGSVIWQLGGLHGGSDFEFEDPENDLFGYQHHARFRGRSANGRVEYISLFDNGAHSADVKTHPSSRARVYKLNYNTGKATAIRSHEAPDGLSAATQGSVQLLPNGNAFVNWGQAGAITEFSEDGEVLLHAYLDSAPAGRLVQSYRGFRANWTGIPAEEPALAVFASDSGNKEGLDVYVSWNGDTEAKAWRFYVASEGRFLGEVKRSGFETHAYFKNVAPVSSLGNVKIYAEAVDSDDNVLRQAKAVSVQHNVKTGASKAYKNVGQIEL</sequence>
<dbReference type="PANTHER" id="PTHR35340">
    <property type="entry name" value="PQQ ENZYME REPEAT PROTEIN-RELATED"/>
    <property type="match status" value="1"/>
</dbReference>
<accession>A0ABR3YSY9</accession>
<reference evidence="1 2" key="1">
    <citation type="journal article" date="2024" name="IMA Fungus">
        <title>IMA Genome - F19 : A genome assembly and annotation guide to empower mycologists, including annotated draft genome sequences of Ceratocystis pirilliformis, Diaporthe australafricana, Fusarium ophioides, Paecilomyces lecythidis, and Sporothrix stenoceras.</title>
        <authorList>
            <person name="Aylward J."/>
            <person name="Wilson A.M."/>
            <person name="Visagie C.M."/>
            <person name="Spraker J."/>
            <person name="Barnes I."/>
            <person name="Buitendag C."/>
            <person name="Ceriani C."/>
            <person name="Del Mar Angel L."/>
            <person name="du Plessis D."/>
            <person name="Fuchs T."/>
            <person name="Gasser K."/>
            <person name="Kramer D."/>
            <person name="Li W."/>
            <person name="Munsamy K."/>
            <person name="Piso A."/>
            <person name="Price J.L."/>
            <person name="Sonnekus B."/>
            <person name="Thomas C."/>
            <person name="van der Nest A."/>
            <person name="van Dijk A."/>
            <person name="van Heerden A."/>
            <person name="van Vuuren N."/>
            <person name="Yilmaz N."/>
            <person name="Duong T.A."/>
            <person name="van der Merwe N.A."/>
            <person name="Wingfield M.J."/>
            <person name="Wingfield B.D."/>
        </authorList>
    </citation>
    <scope>NUCLEOTIDE SEQUENCE [LARGE SCALE GENOMIC DNA]</scope>
    <source>
        <strain evidence="1 2">CMW 5346</strain>
    </source>
</reference>
<name>A0ABR3YSY9_9PEZI</name>
<dbReference type="Proteomes" id="UP001583186">
    <property type="component" value="Unassembled WGS sequence"/>
</dbReference>
<evidence type="ECO:0008006" key="3">
    <source>
        <dbReference type="Google" id="ProtNLM"/>
    </source>
</evidence>
<protein>
    <recommendedName>
        <fullName evidence="3">Arylsulfotransferase</fullName>
    </recommendedName>
</protein>
<dbReference type="PANTHER" id="PTHR35340:SF9">
    <property type="entry name" value="ASST-DOMAIN-CONTAINING PROTEIN"/>
    <property type="match status" value="1"/>
</dbReference>
<dbReference type="Pfam" id="PF14269">
    <property type="entry name" value="Arylsulfotran_2"/>
    <property type="match status" value="1"/>
</dbReference>
<dbReference type="SUPFAM" id="SSF50998">
    <property type="entry name" value="Quinoprotein alcohol dehydrogenase-like"/>
    <property type="match status" value="1"/>
</dbReference>
<comment type="caution">
    <text evidence="1">The sequence shown here is derived from an EMBL/GenBank/DDBJ whole genome shotgun (WGS) entry which is preliminary data.</text>
</comment>
<dbReference type="InterPro" id="IPR011047">
    <property type="entry name" value="Quinoprotein_ADH-like_sf"/>
</dbReference>